<evidence type="ECO:0000256" key="1">
    <source>
        <dbReference type="SAM" id="Phobius"/>
    </source>
</evidence>
<feature type="transmembrane region" description="Helical" evidence="1">
    <location>
        <begin position="186"/>
        <end position="208"/>
    </location>
</feature>
<feature type="transmembrane region" description="Helical" evidence="1">
    <location>
        <begin position="27"/>
        <end position="48"/>
    </location>
</feature>
<name>A0AAN4U395_9PROT</name>
<feature type="transmembrane region" description="Helical" evidence="1">
    <location>
        <begin position="132"/>
        <end position="150"/>
    </location>
</feature>
<reference evidence="2 3" key="1">
    <citation type="submission" date="2019-07" db="EMBL/GenBank/DDBJ databases">
        <title>Whole genome shotgun sequence of Asaia bogorensis NBRC 16594.</title>
        <authorList>
            <person name="Hosoyama A."/>
            <person name="Uohara A."/>
            <person name="Ohji S."/>
            <person name="Ichikawa N."/>
        </authorList>
    </citation>
    <scope>NUCLEOTIDE SEQUENCE [LARGE SCALE GENOMIC DNA]</scope>
    <source>
        <strain evidence="2 3">NBRC 16594</strain>
    </source>
</reference>
<sequence length="214" mass="23210">MMVNDPLIEQFVTDLRPVRRRSLWRDALTLAVLAGVEIGAVLGFGLMRPDMPHAMHIMSFWWKAIGLLLIVGLGGASALVSLDPTRSPRQGLRWLGVTALVLFALGWLVDALQAGPEALWLRLDPAHGMVCARKIVELALPAVLALGVIVRRGAPVDVRGTAWVTGIAGAAFGALVFALACPFDDPLYLVVWYSLACALVACSTRLVLPWLIRW</sequence>
<evidence type="ECO:0000313" key="2">
    <source>
        <dbReference type="EMBL" id="GEL54479.1"/>
    </source>
</evidence>
<accession>A0AAN4U395</accession>
<organism evidence="2 3">
    <name type="scientific">Asaia bogorensis NBRC 16594</name>
    <dbReference type="NCBI Taxonomy" id="1231624"/>
    <lineage>
        <taxon>Bacteria</taxon>
        <taxon>Pseudomonadati</taxon>
        <taxon>Pseudomonadota</taxon>
        <taxon>Alphaproteobacteria</taxon>
        <taxon>Acetobacterales</taxon>
        <taxon>Acetobacteraceae</taxon>
        <taxon>Asaia</taxon>
    </lineage>
</organism>
<keyword evidence="3" id="KW-1185">Reference proteome</keyword>
<dbReference type="GeneID" id="78226468"/>
<feature type="transmembrane region" description="Helical" evidence="1">
    <location>
        <begin position="162"/>
        <end position="180"/>
    </location>
</feature>
<dbReference type="RefSeq" id="WP_083510763.1">
    <property type="nucleotide sequence ID" value="NZ_AP014690.1"/>
</dbReference>
<keyword evidence="1" id="KW-0812">Transmembrane</keyword>
<protein>
    <recommendedName>
        <fullName evidence="4">DUF1109 domain-containing protein</fullName>
    </recommendedName>
</protein>
<dbReference type="AlphaFoldDB" id="A0AAN4U395"/>
<dbReference type="EMBL" id="BJVS01000007">
    <property type="protein sequence ID" value="GEL54479.1"/>
    <property type="molecule type" value="Genomic_DNA"/>
</dbReference>
<dbReference type="Proteomes" id="UP000321287">
    <property type="component" value="Unassembled WGS sequence"/>
</dbReference>
<evidence type="ECO:0000313" key="3">
    <source>
        <dbReference type="Proteomes" id="UP000321287"/>
    </source>
</evidence>
<feature type="transmembrane region" description="Helical" evidence="1">
    <location>
        <begin position="94"/>
        <end position="112"/>
    </location>
</feature>
<feature type="transmembrane region" description="Helical" evidence="1">
    <location>
        <begin position="60"/>
        <end position="82"/>
    </location>
</feature>
<comment type="caution">
    <text evidence="2">The sequence shown here is derived from an EMBL/GenBank/DDBJ whole genome shotgun (WGS) entry which is preliminary data.</text>
</comment>
<evidence type="ECO:0008006" key="4">
    <source>
        <dbReference type="Google" id="ProtNLM"/>
    </source>
</evidence>
<dbReference type="InterPro" id="IPR009495">
    <property type="entry name" value="NrsF"/>
</dbReference>
<keyword evidence="1" id="KW-1133">Transmembrane helix</keyword>
<dbReference type="KEGG" id="abg:Asbog_01417"/>
<proteinExistence type="predicted"/>
<keyword evidence="1" id="KW-0472">Membrane</keyword>
<gene>
    <name evidence="2" type="ORF">ABO01nite_24860</name>
</gene>
<dbReference type="Pfam" id="PF06532">
    <property type="entry name" value="NrsF"/>
    <property type="match status" value="1"/>
</dbReference>